<protein>
    <recommendedName>
        <fullName evidence="5">EF-hand domain-containing protein</fullName>
    </recommendedName>
</protein>
<evidence type="ECO:0000256" key="2">
    <source>
        <dbReference type="ARBA" id="ARBA00023242"/>
    </source>
</evidence>
<accession>A0A498JX85</accession>
<organism evidence="3 4">
    <name type="scientific">Malus domestica</name>
    <name type="common">Apple</name>
    <name type="synonym">Pyrus malus</name>
    <dbReference type="NCBI Taxonomy" id="3750"/>
    <lineage>
        <taxon>Eukaryota</taxon>
        <taxon>Viridiplantae</taxon>
        <taxon>Streptophyta</taxon>
        <taxon>Embryophyta</taxon>
        <taxon>Tracheophyta</taxon>
        <taxon>Spermatophyta</taxon>
        <taxon>Magnoliopsida</taxon>
        <taxon>eudicotyledons</taxon>
        <taxon>Gunneridae</taxon>
        <taxon>Pentapetalae</taxon>
        <taxon>rosids</taxon>
        <taxon>fabids</taxon>
        <taxon>Rosales</taxon>
        <taxon>Rosaceae</taxon>
        <taxon>Amygdaloideae</taxon>
        <taxon>Maleae</taxon>
        <taxon>Malus</taxon>
    </lineage>
</organism>
<gene>
    <name evidence="3" type="ORF">DVH24_000743</name>
</gene>
<reference evidence="3 4" key="1">
    <citation type="submission" date="2018-10" db="EMBL/GenBank/DDBJ databases">
        <title>A high-quality apple genome assembly.</title>
        <authorList>
            <person name="Hu J."/>
        </authorList>
    </citation>
    <scope>NUCLEOTIDE SEQUENCE [LARGE SCALE GENOMIC DNA]</scope>
    <source>
        <strain evidence="4">cv. HFTH1</strain>
        <tissue evidence="3">Young leaf</tissue>
    </source>
</reference>
<dbReference type="InterPro" id="IPR036600">
    <property type="entry name" value="PAH_sf"/>
</dbReference>
<evidence type="ECO:0008006" key="5">
    <source>
        <dbReference type="Google" id="ProtNLM"/>
    </source>
</evidence>
<dbReference type="InterPro" id="IPR003822">
    <property type="entry name" value="PAH"/>
</dbReference>
<dbReference type="EMBL" id="RDQH01000330">
    <property type="protein sequence ID" value="RXI00509.1"/>
    <property type="molecule type" value="Genomic_DNA"/>
</dbReference>
<evidence type="ECO:0000256" key="1">
    <source>
        <dbReference type="ARBA" id="ARBA00004123"/>
    </source>
</evidence>
<dbReference type="Gramene" id="mRNA:MD04G0010200">
    <property type="protein sequence ID" value="CDS:MD04G0010200.1"/>
    <property type="gene ID" value="MD04G0010200"/>
</dbReference>
<keyword evidence="2" id="KW-0539">Nucleus</keyword>
<dbReference type="SUPFAM" id="SSF47762">
    <property type="entry name" value="PAH2 domain"/>
    <property type="match status" value="1"/>
</dbReference>
<dbReference type="AlphaFoldDB" id="A0A498JX85"/>
<evidence type="ECO:0000313" key="3">
    <source>
        <dbReference type="EMBL" id="RXI00509.1"/>
    </source>
</evidence>
<comment type="subcellular location">
    <subcellularLocation>
        <location evidence="1">Nucleus</location>
    </subcellularLocation>
</comment>
<dbReference type="STRING" id="3750.A0A498JX85"/>
<sequence length="113" mass="13345">MENNPREKALVYVLKQLQGVQHFKDAQEKLQKSIYNRGFFLCRKVREKLGSSDKFIAFLKQLHLYSSGVIDLTEFLNLVDDVLRADQDLMNEFDAFLEHCEKEQMNWSLRSES</sequence>
<comment type="caution">
    <text evidence="3">The sequence shown here is derived from an EMBL/GenBank/DDBJ whole genome shotgun (WGS) entry which is preliminary data.</text>
</comment>
<proteinExistence type="predicted"/>
<dbReference type="SMR" id="A0A498JX85"/>
<dbReference type="Pfam" id="PF02671">
    <property type="entry name" value="PAH"/>
    <property type="match status" value="1"/>
</dbReference>
<dbReference type="GO" id="GO:0006355">
    <property type="term" value="P:regulation of DNA-templated transcription"/>
    <property type="evidence" value="ECO:0007669"/>
    <property type="project" value="InterPro"/>
</dbReference>
<dbReference type="GO" id="GO:0005634">
    <property type="term" value="C:nucleus"/>
    <property type="evidence" value="ECO:0007669"/>
    <property type="project" value="UniProtKB-SubCell"/>
</dbReference>
<dbReference type="Proteomes" id="UP000290289">
    <property type="component" value="Chromosome 4"/>
</dbReference>
<dbReference type="Gene3D" id="1.20.1160.11">
    <property type="entry name" value="Paired amphipathic helix"/>
    <property type="match status" value="1"/>
</dbReference>
<keyword evidence="4" id="KW-1185">Reference proteome</keyword>
<name>A0A498JX85_MALDO</name>
<evidence type="ECO:0000313" key="4">
    <source>
        <dbReference type="Proteomes" id="UP000290289"/>
    </source>
</evidence>